<comment type="caution">
    <text evidence="1">The sequence shown here is derived from an EMBL/GenBank/DDBJ whole genome shotgun (WGS) entry which is preliminary data.</text>
</comment>
<gene>
    <name evidence="1" type="ORF">EV184_108214</name>
</gene>
<organism evidence="1 2">
    <name type="scientific">Sinorhizobium americanum</name>
    <dbReference type="NCBI Taxonomy" id="194963"/>
    <lineage>
        <taxon>Bacteria</taxon>
        <taxon>Pseudomonadati</taxon>
        <taxon>Pseudomonadota</taxon>
        <taxon>Alphaproteobacteria</taxon>
        <taxon>Hyphomicrobiales</taxon>
        <taxon>Rhizobiaceae</taxon>
        <taxon>Sinorhizobium/Ensifer group</taxon>
        <taxon>Sinorhizobium</taxon>
    </lineage>
</organism>
<name>A0A4V2REW8_9HYPH</name>
<sequence>MDYAALLFDPAYTIFGAEAVLTLADTAGTEVPVTVIDKTAGLPIGPNVEIGTVVPGAMLRAAELTSSGHNRDDLDEAVIAFNGNTWRIASHHPKPVPTGESNGEFVLILELANG</sequence>
<dbReference type="EMBL" id="SLVU01000008">
    <property type="protein sequence ID" value="TCN30340.1"/>
    <property type="molecule type" value="Genomic_DNA"/>
</dbReference>
<evidence type="ECO:0000313" key="2">
    <source>
        <dbReference type="Proteomes" id="UP000295043"/>
    </source>
</evidence>
<accession>A0A4V2REW8</accession>
<protein>
    <recommendedName>
        <fullName evidence="3">Phage protein</fullName>
    </recommendedName>
</protein>
<proteinExistence type="predicted"/>
<reference evidence="1 2" key="1">
    <citation type="submission" date="2019-03" db="EMBL/GenBank/DDBJ databases">
        <title>Genomic Encyclopedia of Type Strains, Phase IV (KMG-V): Genome sequencing to study the core and pangenomes of soil and plant-associated prokaryotes.</title>
        <authorList>
            <person name="Whitman W."/>
        </authorList>
    </citation>
    <scope>NUCLEOTIDE SEQUENCE [LARGE SCALE GENOMIC DNA]</scope>
    <source>
        <strain evidence="1 2">23C40</strain>
    </source>
</reference>
<dbReference type="RefSeq" id="WP_132075903.1">
    <property type="nucleotide sequence ID" value="NZ_SLVU01000008.1"/>
</dbReference>
<evidence type="ECO:0008006" key="3">
    <source>
        <dbReference type="Google" id="ProtNLM"/>
    </source>
</evidence>
<evidence type="ECO:0000313" key="1">
    <source>
        <dbReference type="EMBL" id="TCN30340.1"/>
    </source>
</evidence>
<dbReference type="Proteomes" id="UP000295043">
    <property type="component" value="Unassembled WGS sequence"/>
</dbReference>
<dbReference type="AlphaFoldDB" id="A0A4V2REW8"/>